<dbReference type="Gene3D" id="3.30.70.20">
    <property type="match status" value="1"/>
</dbReference>
<dbReference type="SUPFAM" id="SSF54862">
    <property type="entry name" value="4Fe-4S ferredoxins"/>
    <property type="match status" value="1"/>
</dbReference>
<evidence type="ECO:0000256" key="2">
    <source>
        <dbReference type="ARBA" id="ARBA00023004"/>
    </source>
</evidence>
<gene>
    <name evidence="5" type="ORF">CFX1CAM_1234</name>
</gene>
<dbReference type="Pfam" id="PF13183">
    <property type="entry name" value="Fer4_8"/>
    <property type="match status" value="1"/>
</dbReference>
<dbReference type="InterPro" id="IPR009051">
    <property type="entry name" value="Helical_ferredxn"/>
</dbReference>
<dbReference type="GO" id="GO:0005886">
    <property type="term" value="C:plasma membrane"/>
    <property type="evidence" value="ECO:0007669"/>
    <property type="project" value="TreeGrafter"/>
</dbReference>
<dbReference type="EMBL" id="LT859958">
    <property type="protein sequence ID" value="SMX54299.1"/>
    <property type="molecule type" value="Genomic_DNA"/>
</dbReference>
<name>A0A1Y6K6T5_9CHLR</name>
<dbReference type="Proteomes" id="UP000195514">
    <property type="component" value="Chromosome I"/>
</dbReference>
<evidence type="ECO:0000313" key="5">
    <source>
        <dbReference type="EMBL" id="SMX54299.1"/>
    </source>
</evidence>
<dbReference type="InterPro" id="IPR017896">
    <property type="entry name" value="4Fe4S_Fe-S-bd"/>
</dbReference>
<organism evidence="5 6">
    <name type="scientific">Candidatus Brevifilum fermentans</name>
    <dbReference type="NCBI Taxonomy" id="1986204"/>
    <lineage>
        <taxon>Bacteria</taxon>
        <taxon>Bacillati</taxon>
        <taxon>Chloroflexota</taxon>
        <taxon>Anaerolineae</taxon>
        <taxon>Anaerolineales</taxon>
        <taxon>Anaerolineaceae</taxon>
        <taxon>Candidatus Brevifilum</taxon>
    </lineage>
</organism>
<dbReference type="InterPro" id="IPR051460">
    <property type="entry name" value="HdrC_iron-sulfur_subunit"/>
</dbReference>
<dbReference type="GO" id="GO:0051536">
    <property type="term" value="F:iron-sulfur cluster binding"/>
    <property type="evidence" value="ECO:0007669"/>
    <property type="project" value="UniProtKB-KW"/>
</dbReference>
<feature type="domain" description="4Fe-4S ferredoxin-type" evidence="4">
    <location>
        <begin position="109"/>
        <end position="138"/>
    </location>
</feature>
<dbReference type="GO" id="GO:0046872">
    <property type="term" value="F:metal ion binding"/>
    <property type="evidence" value="ECO:0007669"/>
    <property type="project" value="UniProtKB-KW"/>
</dbReference>
<protein>
    <submittedName>
        <fullName evidence="5">Putative 4Fe-4S ferredoxin, iron-sulfur binding</fullName>
    </submittedName>
</protein>
<keyword evidence="1" id="KW-0479">Metal-binding</keyword>
<dbReference type="AlphaFoldDB" id="A0A1Y6K6T5"/>
<dbReference type="InterPro" id="IPR017900">
    <property type="entry name" value="4Fe4S_Fe_S_CS"/>
</dbReference>
<dbReference type="KEGG" id="abat:CFX1CAM_1234"/>
<dbReference type="PANTHER" id="PTHR43255:SF2">
    <property type="entry name" value="HETERODISULFIDE REDUCTASE RELATED PROTEIN"/>
    <property type="match status" value="1"/>
</dbReference>
<proteinExistence type="predicted"/>
<evidence type="ECO:0000313" key="6">
    <source>
        <dbReference type="Proteomes" id="UP000195514"/>
    </source>
</evidence>
<evidence type="ECO:0000259" key="4">
    <source>
        <dbReference type="PROSITE" id="PS51379"/>
    </source>
</evidence>
<dbReference type="Pfam" id="PF00037">
    <property type="entry name" value="Fer4"/>
    <property type="match status" value="1"/>
</dbReference>
<accession>A0A1Y6K6T5</accession>
<dbReference type="PROSITE" id="PS51379">
    <property type="entry name" value="4FE4S_FER_2"/>
    <property type="match status" value="2"/>
</dbReference>
<evidence type="ECO:0000256" key="3">
    <source>
        <dbReference type="ARBA" id="ARBA00023014"/>
    </source>
</evidence>
<dbReference type="OrthoDB" id="9794954at2"/>
<sequence length="197" mass="21746">MNDPTTFKSFAEEVKAIPGGEFVELCFSCGTCTSQCMIQQKVEPDYNPRRLLKMVMMEMRSDAYNSPTTWLCSSCDLCYPACPQKIHISGVITAVKKIAVEQNQTTVIQTAVVNQQTCVACGLCVEACPYDAIILEKTRVPYRGEIPVAKVDPGLCMACGVCSAICRSTSIKIPDDFSDEKLIDALWGWLDHQKVTL</sequence>
<reference evidence="6" key="1">
    <citation type="submission" date="2017-05" db="EMBL/GenBank/DDBJ databases">
        <authorList>
            <person name="Kirkegaard R."/>
            <person name="Mcilroy J S."/>
        </authorList>
    </citation>
    <scope>NUCLEOTIDE SEQUENCE [LARGE SCALE GENOMIC DNA]</scope>
</reference>
<evidence type="ECO:0000256" key="1">
    <source>
        <dbReference type="ARBA" id="ARBA00022723"/>
    </source>
</evidence>
<dbReference type="PANTHER" id="PTHR43255">
    <property type="entry name" value="IRON-SULFUR-BINDING OXIDOREDUCTASE FADF-RELATED-RELATED"/>
    <property type="match status" value="1"/>
</dbReference>
<feature type="domain" description="4Fe-4S ferredoxin-type" evidence="4">
    <location>
        <begin position="147"/>
        <end position="176"/>
    </location>
</feature>
<keyword evidence="3" id="KW-0411">Iron-sulfur</keyword>
<keyword evidence="2" id="KW-0408">Iron</keyword>
<dbReference type="Gene3D" id="1.10.1060.10">
    <property type="entry name" value="Alpha-helical ferredoxin"/>
    <property type="match status" value="1"/>
</dbReference>
<dbReference type="RefSeq" id="WP_087862158.1">
    <property type="nucleotide sequence ID" value="NZ_LT859958.1"/>
</dbReference>
<keyword evidence="6" id="KW-1185">Reference proteome</keyword>
<dbReference type="PROSITE" id="PS00198">
    <property type="entry name" value="4FE4S_FER_1"/>
    <property type="match status" value="1"/>
</dbReference>